<dbReference type="EMBL" id="BARS01003755">
    <property type="protein sequence ID" value="GAF68144.1"/>
    <property type="molecule type" value="Genomic_DNA"/>
</dbReference>
<accession>X0RGZ7</accession>
<comment type="caution">
    <text evidence="1">The sequence shown here is derived from an EMBL/GenBank/DDBJ whole genome shotgun (WGS) entry which is preliminary data.</text>
</comment>
<dbReference type="AlphaFoldDB" id="X0RGZ7"/>
<gene>
    <name evidence="1" type="ORF">S01H1_07277</name>
</gene>
<evidence type="ECO:0000313" key="1">
    <source>
        <dbReference type="EMBL" id="GAF68144.1"/>
    </source>
</evidence>
<name>X0RGZ7_9ZZZZ</name>
<proteinExistence type="predicted"/>
<protein>
    <submittedName>
        <fullName evidence="1">Uncharacterized protein</fullName>
    </submittedName>
</protein>
<reference evidence="1" key="1">
    <citation type="journal article" date="2014" name="Front. Microbiol.">
        <title>High frequency of phylogenetically diverse reductive dehalogenase-homologous genes in deep subseafloor sedimentary metagenomes.</title>
        <authorList>
            <person name="Kawai M."/>
            <person name="Futagami T."/>
            <person name="Toyoda A."/>
            <person name="Takaki Y."/>
            <person name="Nishi S."/>
            <person name="Hori S."/>
            <person name="Arai W."/>
            <person name="Tsubouchi T."/>
            <person name="Morono Y."/>
            <person name="Uchiyama I."/>
            <person name="Ito T."/>
            <person name="Fujiyama A."/>
            <person name="Inagaki F."/>
            <person name="Takami H."/>
        </authorList>
    </citation>
    <scope>NUCLEOTIDE SEQUENCE</scope>
    <source>
        <strain evidence="1">Expedition CK06-06</strain>
    </source>
</reference>
<sequence length="78" mass="9401">MVKLRDLQVYMWKQLPDVKPLTEEQLEKWRLQTIAEYKRLRAIHDNNMKKVTYVDIHKEVIRDGVVTYSGPQSKYPLK</sequence>
<organism evidence="1">
    <name type="scientific">marine sediment metagenome</name>
    <dbReference type="NCBI Taxonomy" id="412755"/>
    <lineage>
        <taxon>unclassified sequences</taxon>
        <taxon>metagenomes</taxon>
        <taxon>ecological metagenomes</taxon>
    </lineage>
</organism>